<evidence type="ECO:0000313" key="3">
    <source>
        <dbReference type="EMBL" id="MYL34214.1"/>
    </source>
</evidence>
<organism evidence="3 4">
    <name type="scientific">Pontibacillus yanchengensis</name>
    <dbReference type="NCBI Taxonomy" id="462910"/>
    <lineage>
        <taxon>Bacteria</taxon>
        <taxon>Bacillati</taxon>
        <taxon>Bacillota</taxon>
        <taxon>Bacilli</taxon>
        <taxon>Bacillales</taxon>
        <taxon>Bacillaceae</taxon>
        <taxon>Pontibacillus</taxon>
    </lineage>
</organism>
<dbReference type="Proteomes" id="UP000468638">
    <property type="component" value="Unassembled WGS sequence"/>
</dbReference>
<gene>
    <name evidence="3" type="ORF">GLW05_11460</name>
</gene>
<feature type="transmembrane region" description="Helical" evidence="1">
    <location>
        <begin position="129"/>
        <end position="157"/>
    </location>
</feature>
<keyword evidence="1" id="KW-1133">Transmembrane helix</keyword>
<evidence type="ECO:0000256" key="1">
    <source>
        <dbReference type="SAM" id="Phobius"/>
    </source>
</evidence>
<dbReference type="InterPro" id="IPR043726">
    <property type="entry name" value="LiaI-LiaF-like_TM1"/>
</dbReference>
<accession>A0A6I4ZYG6</accession>
<feature type="transmembrane region" description="Helical" evidence="1">
    <location>
        <begin position="7"/>
        <end position="26"/>
    </location>
</feature>
<feature type="transmembrane region" description="Helical" evidence="1">
    <location>
        <begin position="107"/>
        <end position="123"/>
    </location>
</feature>
<reference evidence="3 4" key="1">
    <citation type="submission" date="2019-11" db="EMBL/GenBank/DDBJ databases">
        <title>Genome sequences of 17 halophilic strains isolated from different environments.</title>
        <authorList>
            <person name="Furrow R.E."/>
        </authorList>
    </citation>
    <scope>NUCLEOTIDE SEQUENCE [LARGE SCALE GENOMIC DNA]</scope>
    <source>
        <strain evidence="3 4">22514_16_FS</strain>
    </source>
</reference>
<dbReference type="Pfam" id="PF18917">
    <property type="entry name" value="LiaI-LiaF-like_TM1"/>
    <property type="match status" value="1"/>
</dbReference>
<name>A0A6I4ZYG6_9BACI</name>
<proteinExistence type="predicted"/>
<dbReference type="RefSeq" id="WP_160848110.1">
    <property type="nucleotide sequence ID" value="NZ_WMEQ01000007.1"/>
</dbReference>
<keyword evidence="1" id="KW-0472">Membrane</keyword>
<evidence type="ECO:0000313" key="4">
    <source>
        <dbReference type="Proteomes" id="UP000468638"/>
    </source>
</evidence>
<dbReference type="EMBL" id="WMEQ01000007">
    <property type="protein sequence ID" value="MYL34214.1"/>
    <property type="molecule type" value="Genomic_DNA"/>
</dbReference>
<sequence length="161" mass="18590">MKKQHTFPGIFLIGIGIYFLLQQFNIPIITDFYSWPTILMIIGVAMLLNSYVSNDYEPILPGTILLGLGIHFHGLYTYSFWIDHWGMFPLIVGIAFILRYQKTKQGLFPGLLLVAIALFSIFVSNKPGWFQWINIAVNVVETFWPLLLILIGIYLLFFKKK</sequence>
<feature type="transmembrane region" description="Helical" evidence="1">
    <location>
        <begin position="32"/>
        <end position="52"/>
    </location>
</feature>
<dbReference type="OrthoDB" id="2989824at2"/>
<comment type="caution">
    <text evidence="3">The sequence shown here is derived from an EMBL/GenBank/DDBJ whole genome shotgun (WGS) entry which is preliminary data.</text>
</comment>
<protein>
    <recommendedName>
        <fullName evidence="2">LiaI-LiaF-like transmembrane region domain-containing protein</fullName>
    </recommendedName>
</protein>
<dbReference type="AlphaFoldDB" id="A0A6I4ZYG6"/>
<feature type="domain" description="LiaI-LiaF-like transmembrane region" evidence="2">
    <location>
        <begin position="7"/>
        <end position="47"/>
    </location>
</feature>
<feature type="transmembrane region" description="Helical" evidence="1">
    <location>
        <begin position="84"/>
        <end position="100"/>
    </location>
</feature>
<evidence type="ECO:0000259" key="2">
    <source>
        <dbReference type="Pfam" id="PF18917"/>
    </source>
</evidence>
<feature type="transmembrane region" description="Helical" evidence="1">
    <location>
        <begin position="59"/>
        <end position="78"/>
    </location>
</feature>
<keyword evidence="1" id="KW-0812">Transmembrane</keyword>